<name>A0ABP7UVH7_9FLAO</name>
<accession>A0ABP7UVH7</accession>
<dbReference type="Gene3D" id="1.10.1200.10">
    <property type="entry name" value="ACP-like"/>
    <property type="match status" value="1"/>
</dbReference>
<dbReference type="RefSeq" id="WP_345094203.1">
    <property type="nucleotide sequence ID" value="NZ_BAABCS010000019.1"/>
</dbReference>
<proteinExistence type="predicted"/>
<protein>
    <recommendedName>
        <fullName evidence="3">Acyl carrier protein</fullName>
    </recommendedName>
</protein>
<dbReference type="EMBL" id="BAABCS010000019">
    <property type="protein sequence ID" value="GAA4053838.1"/>
    <property type="molecule type" value="Genomic_DNA"/>
</dbReference>
<dbReference type="Proteomes" id="UP001500426">
    <property type="component" value="Unassembled WGS sequence"/>
</dbReference>
<reference evidence="2" key="1">
    <citation type="journal article" date="2019" name="Int. J. Syst. Evol. Microbiol.">
        <title>The Global Catalogue of Microorganisms (GCM) 10K type strain sequencing project: providing services to taxonomists for standard genome sequencing and annotation.</title>
        <authorList>
            <consortium name="The Broad Institute Genomics Platform"/>
            <consortium name="The Broad Institute Genome Sequencing Center for Infectious Disease"/>
            <person name="Wu L."/>
            <person name="Ma J."/>
        </authorList>
    </citation>
    <scope>NUCLEOTIDE SEQUENCE [LARGE SCALE GENOMIC DNA]</scope>
    <source>
        <strain evidence="2">JCM 17068</strain>
    </source>
</reference>
<dbReference type="InterPro" id="IPR036736">
    <property type="entry name" value="ACP-like_sf"/>
</dbReference>
<evidence type="ECO:0008006" key="3">
    <source>
        <dbReference type="Google" id="ProtNLM"/>
    </source>
</evidence>
<gene>
    <name evidence="1" type="ORF">GCM10022388_20340</name>
</gene>
<organism evidence="1 2">
    <name type="scientific">Flavobacterium chungnamense</name>
    <dbReference type="NCBI Taxonomy" id="706182"/>
    <lineage>
        <taxon>Bacteria</taxon>
        <taxon>Pseudomonadati</taxon>
        <taxon>Bacteroidota</taxon>
        <taxon>Flavobacteriia</taxon>
        <taxon>Flavobacteriales</taxon>
        <taxon>Flavobacteriaceae</taxon>
        <taxon>Flavobacterium</taxon>
    </lineage>
</organism>
<sequence length="80" mass="9313">MENLENYKTVFKDVFEVEDEVLNDSFSSTNVDSWDSITQLHLVTSIEDMFDVILDTEDILGFKSFENGKIILKKYDIVLE</sequence>
<evidence type="ECO:0000313" key="1">
    <source>
        <dbReference type="EMBL" id="GAA4053838.1"/>
    </source>
</evidence>
<dbReference type="SUPFAM" id="SSF47336">
    <property type="entry name" value="ACP-like"/>
    <property type="match status" value="1"/>
</dbReference>
<evidence type="ECO:0000313" key="2">
    <source>
        <dbReference type="Proteomes" id="UP001500426"/>
    </source>
</evidence>
<comment type="caution">
    <text evidence="1">The sequence shown here is derived from an EMBL/GenBank/DDBJ whole genome shotgun (WGS) entry which is preliminary data.</text>
</comment>
<keyword evidence="2" id="KW-1185">Reference proteome</keyword>